<keyword evidence="9" id="KW-1185">Reference proteome</keyword>
<organism evidence="8 9">
    <name type="scientific">Muraenolepis orangiensis</name>
    <name type="common">Patagonian moray cod</name>
    <dbReference type="NCBI Taxonomy" id="630683"/>
    <lineage>
        <taxon>Eukaryota</taxon>
        <taxon>Metazoa</taxon>
        <taxon>Chordata</taxon>
        <taxon>Craniata</taxon>
        <taxon>Vertebrata</taxon>
        <taxon>Euteleostomi</taxon>
        <taxon>Actinopterygii</taxon>
        <taxon>Neopterygii</taxon>
        <taxon>Teleostei</taxon>
        <taxon>Neoteleostei</taxon>
        <taxon>Acanthomorphata</taxon>
        <taxon>Zeiogadaria</taxon>
        <taxon>Gadariae</taxon>
        <taxon>Gadiformes</taxon>
        <taxon>Muraenolepidoidei</taxon>
        <taxon>Muraenolepididae</taxon>
        <taxon>Muraenolepis</taxon>
    </lineage>
</organism>
<dbReference type="OrthoDB" id="7312725at2759"/>
<protein>
    <recommendedName>
        <fullName evidence="7">THAP-type domain-containing protein</fullName>
    </recommendedName>
</protein>
<gene>
    <name evidence="8" type="ORF">NHX12_028742</name>
</gene>
<accession>A0A9Q0IP42</accession>
<proteinExistence type="predicted"/>
<feature type="compositionally biased region" description="Acidic residues" evidence="6">
    <location>
        <begin position="163"/>
        <end position="174"/>
    </location>
</feature>
<keyword evidence="2 5" id="KW-0863">Zinc-finger</keyword>
<comment type="caution">
    <text evidence="8">The sequence shown here is derived from an EMBL/GenBank/DDBJ whole genome shotgun (WGS) entry which is preliminary data.</text>
</comment>
<evidence type="ECO:0000259" key="7">
    <source>
        <dbReference type="PROSITE" id="PS50950"/>
    </source>
</evidence>
<keyword evidence="1" id="KW-0479">Metal-binding</keyword>
<feature type="compositionally biased region" description="Polar residues" evidence="6">
    <location>
        <begin position="218"/>
        <end position="227"/>
    </location>
</feature>
<feature type="region of interest" description="Disordered" evidence="6">
    <location>
        <begin position="149"/>
        <end position="227"/>
    </location>
</feature>
<evidence type="ECO:0000256" key="2">
    <source>
        <dbReference type="ARBA" id="ARBA00022771"/>
    </source>
</evidence>
<evidence type="ECO:0000313" key="8">
    <source>
        <dbReference type="EMBL" id="KAJ3604001.1"/>
    </source>
</evidence>
<dbReference type="EMBL" id="JANIIK010000044">
    <property type="protein sequence ID" value="KAJ3604001.1"/>
    <property type="molecule type" value="Genomic_DNA"/>
</dbReference>
<evidence type="ECO:0000313" key="9">
    <source>
        <dbReference type="Proteomes" id="UP001148018"/>
    </source>
</evidence>
<dbReference type="GO" id="GO:0003677">
    <property type="term" value="F:DNA binding"/>
    <property type="evidence" value="ECO:0007669"/>
    <property type="project" value="UniProtKB-UniRule"/>
</dbReference>
<keyword evidence="3" id="KW-0862">Zinc</keyword>
<dbReference type="GO" id="GO:0008270">
    <property type="term" value="F:zinc ion binding"/>
    <property type="evidence" value="ECO:0007669"/>
    <property type="project" value="UniProtKB-KW"/>
</dbReference>
<evidence type="ECO:0000256" key="4">
    <source>
        <dbReference type="ARBA" id="ARBA00023125"/>
    </source>
</evidence>
<name>A0A9Q0IP42_9TELE</name>
<dbReference type="InterPro" id="IPR006612">
    <property type="entry name" value="THAP_Znf"/>
</dbReference>
<feature type="region of interest" description="Disordered" evidence="6">
    <location>
        <begin position="27"/>
        <end position="50"/>
    </location>
</feature>
<feature type="compositionally biased region" description="Basic and acidic residues" evidence="6">
    <location>
        <begin position="37"/>
        <end position="48"/>
    </location>
</feature>
<evidence type="ECO:0000256" key="6">
    <source>
        <dbReference type="SAM" id="MobiDB-lite"/>
    </source>
</evidence>
<sequence length="227" mass="24517">MPCCMSPFGVAVKDLLCVQQAEMDRFQPEDTQTAAEPDGRPKRWDRSAGEQITTRTVSDMPTNTSLLSPSTQRQRLNSASALISLMEVKISGYIVVGCAAYGCTNRSEKGFGMYGFPRDTDRRKKWLAMVSRRNTDITRDYNSRKLSEIEGEIEGREGMNCTEENEVNDGDISGDSDRRASLPGAREPGASVLGARQQGACDPGARQQGACDPGASQPGASQPGASV</sequence>
<evidence type="ECO:0000256" key="5">
    <source>
        <dbReference type="PROSITE-ProRule" id="PRU00309"/>
    </source>
</evidence>
<keyword evidence="4 5" id="KW-0238">DNA-binding</keyword>
<dbReference type="Proteomes" id="UP001148018">
    <property type="component" value="Unassembled WGS sequence"/>
</dbReference>
<dbReference type="SUPFAM" id="SSF57716">
    <property type="entry name" value="Glucocorticoid receptor-like (DNA-binding domain)"/>
    <property type="match status" value="1"/>
</dbReference>
<evidence type="ECO:0000256" key="1">
    <source>
        <dbReference type="ARBA" id="ARBA00022723"/>
    </source>
</evidence>
<feature type="domain" description="THAP-type" evidence="7">
    <location>
        <begin position="94"/>
        <end position="191"/>
    </location>
</feature>
<dbReference type="Pfam" id="PF05485">
    <property type="entry name" value="THAP"/>
    <property type="match status" value="1"/>
</dbReference>
<evidence type="ECO:0000256" key="3">
    <source>
        <dbReference type="ARBA" id="ARBA00022833"/>
    </source>
</evidence>
<dbReference type="AlphaFoldDB" id="A0A9Q0IP42"/>
<reference evidence="8" key="1">
    <citation type="submission" date="2022-07" db="EMBL/GenBank/DDBJ databases">
        <title>Chromosome-level genome of Muraenolepis orangiensis.</title>
        <authorList>
            <person name="Kim J."/>
        </authorList>
    </citation>
    <scope>NUCLEOTIDE SEQUENCE</scope>
    <source>
        <strain evidence="8">KU_S4_2022</strain>
        <tissue evidence="8">Muscle</tissue>
    </source>
</reference>
<dbReference type="PROSITE" id="PS50950">
    <property type="entry name" value="ZF_THAP"/>
    <property type="match status" value="1"/>
</dbReference>